<accession>A0A221KK63</accession>
<evidence type="ECO:0000313" key="2">
    <source>
        <dbReference type="EMBL" id="ASM79220.1"/>
    </source>
</evidence>
<keyword evidence="3" id="KW-1185">Reference proteome</keyword>
<keyword evidence="1" id="KW-0472">Membrane</keyword>
<reference evidence="2 3" key="1">
    <citation type="submission" date="2017-07" db="EMBL/GenBank/DDBJ databases">
        <title>Complete Genome Sequence of the cosmetic ferment Vitreoscilla filiformis (ATCC15551).</title>
        <authorList>
            <person name="Contreras S."/>
            <person name="Sagory-Zalkind P."/>
            <person name="Blanquart H."/>
            <person name="Iltis A."/>
            <person name="Morand S.C."/>
        </authorList>
    </citation>
    <scope>NUCLEOTIDE SEQUENCE [LARGE SCALE GENOMIC DNA]</scope>
    <source>
        <strain evidence="2 3">ATCC 15551</strain>
        <plasmid evidence="3">Plasmid pvf1</plasmid>
    </source>
</reference>
<evidence type="ECO:0000313" key="3">
    <source>
        <dbReference type="Proteomes" id="UP000199729"/>
    </source>
</evidence>
<dbReference type="Proteomes" id="UP000199729">
    <property type="component" value="Plasmid pVF1"/>
</dbReference>
<evidence type="ECO:0000256" key="1">
    <source>
        <dbReference type="SAM" id="Phobius"/>
    </source>
</evidence>
<dbReference type="RefSeq" id="WP_089418373.1">
    <property type="nucleotide sequence ID" value="NZ_CP022424.1"/>
</dbReference>
<protein>
    <submittedName>
        <fullName evidence="2">Uncharacterized protein</fullName>
    </submittedName>
</protein>
<feature type="transmembrane region" description="Helical" evidence="1">
    <location>
        <begin position="140"/>
        <end position="161"/>
    </location>
</feature>
<proteinExistence type="predicted"/>
<sequence>MKKIIDAIKAAQAKSAAAKAAKKKPPPVPPLPAPPTAALPVMASIEVIEKPSKITIANGFFSYGNVVVQNRNIISFSMTSTSISVDNKRPAGPWLLRNIALFLLAYLYVSTAVWPDLPSHKSLPVPPLDLIPGLTVSVPTYHLILLVVLTGACLILLRIALKKIKLFAPKRTISRFFFEVELSTPKRLIFACPSKEFAEDFLKKIQAGIDHGRRKITADFNTKKVDVETIA</sequence>
<gene>
    <name evidence="2" type="ORF">VITFI_CDS3443</name>
</gene>
<name>A0A221KK63_VITFI</name>
<dbReference type="AlphaFoldDB" id="A0A221KK63"/>
<feature type="transmembrane region" description="Helical" evidence="1">
    <location>
        <begin position="94"/>
        <end position="114"/>
    </location>
</feature>
<dbReference type="KEGG" id="vff:VITFI_CDS3443"/>
<geneLocation type="plasmid" evidence="3">
    <name>pvf1</name>
</geneLocation>
<keyword evidence="2" id="KW-0614">Plasmid</keyword>
<dbReference type="EMBL" id="CP022424">
    <property type="protein sequence ID" value="ASM79220.1"/>
    <property type="molecule type" value="Genomic_DNA"/>
</dbReference>
<organism evidence="2 3">
    <name type="scientific">Vitreoscilla filiformis</name>
    <dbReference type="NCBI Taxonomy" id="63"/>
    <lineage>
        <taxon>Bacteria</taxon>
        <taxon>Pseudomonadati</taxon>
        <taxon>Pseudomonadota</taxon>
        <taxon>Betaproteobacteria</taxon>
        <taxon>Neisseriales</taxon>
        <taxon>Neisseriaceae</taxon>
        <taxon>Vitreoscilla</taxon>
    </lineage>
</organism>
<keyword evidence="1" id="KW-1133">Transmembrane helix</keyword>
<keyword evidence="1" id="KW-0812">Transmembrane</keyword>